<accession>A0A146JZI2</accession>
<feature type="non-terminal residue" evidence="1">
    <location>
        <position position="1"/>
    </location>
</feature>
<evidence type="ECO:0000313" key="1">
    <source>
        <dbReference type="EMBL" id="JAP89937.1"/>
    </source>
</evidence>
<protein>
    <submittedName>
        <fullName evidence="1">Uncharacterized protein</fullName>
    </submittedName>
</protein>
<proteinExistence type="predicted"/>
<gene>
    <name evidence="1" type="ORF">TPC1_30568</name>
</gene>
<reference evidence="1" key="1">
    <citation type="submission" date="2015-07" db="EMBL/GenBank/DDBJ databases">
        <title>Adaptation to a free-living lifestyle via gene acquisitions in the diplomonad Trepomonas sp. PC1.</title>
        <authorList>
            <person name="Xu F."/>
            <person name="Jerlstrom-Hultqvist J."/>
            <person name="Kolisko M."/>
            <person name="Simpson A.G.B."/>
            <person name="Roger A.J."/>
            <person name="Svard S.G."/>
            <person name="Andersson J.O."/>
        </authorList>
    </citation>
    <scope>NUCLEOTIDE SEQUENCE</scope>
    <source>
        <strain evidence="1">PC1</strain>
    </source>
</reference>
<dbReference type="EMBL" id="GDID01006669">
    <property type="protein sequence ID" value="JAP89937.1"/>
    <property type="molecule type" value="Transcribed_RNA"/>
</dbReference>
<dbReference type="AlphaFoldDB" id="A0A146JZI2"/>
<name>A0A146JZI2_9EUKA</name>
<sequence length="560" mass="64518">KLKEILENAKINQSIIEQIISDCNHGIEKLPNQNKFSIQDGELVAHNLSPQDYAILLPVLTTHVSDLVNSPLRLFLEQNPDQLMSLLQSSNFITFPDQIPFQLHRLNSLLTEKYTEHRQICLDDISITGNVLDLRSSSISDLTCDFPLEVFDEDIKCVNFSFNPLNLQQISDFLDQLHFVQGVIIEGIPLDLCVLSRLEARLEVQLVNYADIDERQIVPLQAVGQLQRENSCKIVYYHQEMTNQLYQAVSQLLQELDVHLITQFSPDFDFDQVKLGRVNFEVIHKLKNVQKINQQTVITQQQLTEMATSLAKFVFQKAFFLKSKNLQKTFDDKQKLDIKNQTENYAMAFYPSVLNFCQKTFSTNAENGQNCLVVNQLLPNNEMALVFVPLREIRHKKVFVNHFQSNLDVYIQKYFLNLNLTQIQFKFDSISYNSRRSQLQSQVSSSQWPTAGFECTDFGIAQLLFKVQQFQKKNTNFKVITTERELMVEEAVQLLYCSVVRQVFLVKPHIAEVAIIQVKDHKIVDKAVVQLGVQKIKYEGGQELAIEDGDYLIADEEVLI</sequence>
<organism evidence="1">
    <name type="scientific">Trepomonas sp. PC1</name>
    <dbReference type="NCBI Taxonomy" id="1076344"/>
    <lineage>
        <taxon>Eukaryota</taxon>
        <taxon>Metamonada</taxon>
        <taxon>Diplomonadida</taxon>
        <taxon>Hexamitidae</taxon>
        <taxon>Hexamitinae</taxon>
        <taxon>Trepomonas</taxon>
    </lineage>
</organism>
<feature type="non-terminal residue" evidence="1">
    <location>
        <position position="560"/>
    </location>
</feature>